<evidence type="ECO:0000313" key="3">
    <source>
        <dbReference type="Proteomes" id="UP000597459"/>
    </source>
</evidence>
<name>A0A967B9M2_9PROT</name>
<dbReference type="EMBL" id="WOTH01000036">
    <property type="protein sequence ID" value="NHO54874.1"/>
    <property type="molecule type" value="Genomic_DNA"/>
</dbReference>
<dbReference type="AlphaFoldDB" id="A0A967B9M2"/>
<comment type="caution">
    <text evidence="2">The sequence shown here is derived from an EMBL/GenBank/DDBJ whole genome shotgun (WGS) entry which is preliminary data.</text>
</comment>
<keyword evidence="1" id="KW-0732">Signal</keyword>
<accession>A0A967B9M2</accession>
<dbReference type="NCBIfam" id="NF033894">
    <property type="entry name" value="Eex_IncN"/>
    <property type="match status" value="1"/>
</dbReference>
<feature type="signal peptide" evidence="1">
    <location>
        <begin position="1"/>
        <end position="21"/>
    </location>
</feature>
<gene>
    <name evidence="2" type="ORF">GOB87_13115</name>
</gene>
<dbReference type="RefSeq" id="WP_035367422.1">
    <property type="nucleotide sequence ID" value="NZ_WOTH01000036.1"/>
</dbReference>
<evidence type="ECO:0000313" key="2">
    <source>
        <dbReference type="EMBL" id="NHO54874.1"/>
    </source>
</evidence>
<dbReference type="Proteomes" id="UP000597459">
    <property type="component" value="Unassembled WGS sequence"/>
</dbReference>
<keyword evidence="3" id="KW-1185">Reference proteome</keyword>
<sequence>MRKIMLAIGVMAIWNGGSATASPSRDRAEHTVSWYAAHRSEDVQVLHECQNDRTFENYPDCKNAAAGDELYTGKQRQATGPDSSVLFTNGPLRAAELAKCKLSNPRIRPPKADCDAAARIQTEVQNGKS</sequence>
<dbReference type="InterPro" id="IPR047937">
    <property type="entry name" value="Eex_IncN-like"/>
</dbReference>
<protein>
    <submittedName>
        <fullName evidence="2">EexN family lipoprotein</fullName>
    </submittedName>
</protein>
<proteinExistence type="predicted"/>
<feature type="chain" id="PRO_5037769634" evidence="1">
    <location>
        <begin position="22"/>
        <end position="129"/>
    </location>
</feature>
<reference evidence="2" key="1">
    <citation type="submission" date="2019-11" db="EMBL/GenBank/DDBJ databases">
        <title>Description of new Acetobacter species.</title>
        <authorList>
            <person name="Cleenwerck I."/>
            <person name="Sombolestani A.S."/>
        </authorList>
    </citation>
    <scope>NUCLEOTIDE SEQUENCE</scope>
    <source>
        <strain evidence="2">LMG 1626</strain>
    </source>
</reference>
<organism evidence="2 3">
    <name type="scientific">Acetobacter estunensis</name>
    <dbReference type="NCBI Taxonomy" id="104097"/>
    <lineage>
        <taxon>Bacteria</taxon>
        <taxon>Pseudomonadati</taxon>
        <taxon>Pseudomonadota</taxon>
        <taxon>Alphaproteobacteria</taxon>
        <taxon>Acetobacterales</taxon>
        <taxon>Acetobacteraceae</taxon>
        <taxon>Acetobacter</taxon>
    </lineage>
</organism>
<keyword evidence="2" id="KW-0449">Lipoprotein</keyword>
<evidence type="ECO:0000256" key="1">
    <source>
        <dbReference type="SAM" id="SignalP"/>
    </source>
</evidence>